<gene>
    <name evidence="8" type="ORF">DGYR_LOCUS3561</name>
</gene>
<evidence type="ECO:0000256" key="1">
    <source>
        <dbReference type="ARBA" id="ARBA00007633"/>
    </source>
</evidence>
<feature type="domain" description="Tectonic-1-3 N-terminal" evidence="7">
    <location>
        <begin position="40"/>
        <end position="125"/>
    </location>
</feature>
<comment type="similarity">
    <text evidence="1">Belongs to the tectonic family.</text>
</comment>
<dbReference type="AlphaFoldDB" id="A0A7I8VJJ7"/>
<protein>
    <submittedName>
        <fullName evidence="8">DgyrCDS3780</fullName>
    </submittedName>
</protein>
<dbReference type="GO" id="GO:0060271">
    <property type="term" value="P:cilium assembly"/>
    <property type="evidence" value="ECO:0007669"/>
    <property type="project" value="TreeGrafter"/>
</dbReference>
<evidence type="ECO:0000256" key="4">
    <source>
        <dbReference type="ARBA" id="ARBA00023180"/>
    </source>
</evidence>
<dbReference type="InterPro" id="IPR057724">
    <property type="entry name" value="TCTN1-3_N"/>
</dbReference>
<evidence type="ECO:0000259" key="6">
    <source>
        <dbReference type="Pfam" id="PF07773"/>
    </source>
</evidence>
<dbReference type="EMBL" id="CAJFCJ010000005">
    <property type="protein sequence ID" value="CAD5114739.1"/>
    <property type="molecule type" value="Genomic_DNA"/>
</dbReference>
<evidence type="ECO:0000256" key="2">
    <source>
        <dbReference type="ARBA" id="ARBA00022729"/>
    </source>
</evidence>
<evidence type="ECO:0000313" key="9">
    <source>
        <dbReference type="Proteomes" id="UP000549394"/>
    </source>
</evidence>
<evidence type="ECO:0000256" key="3">
    <source>
        <dbReference type="ARBA" id="ARBA00022794"/>
    </source>
</evidence>
<organism evidence="8 9">
    <name type="scientific">Dimorphilus gyrociliatus</name>
    <dbReference type="NCBI Taxonomy" id="2664684"/>
    <lineage>
        <taxon>Eukaryota</taxon>
        <taxon>Metazoa</taxon>
        <taxon>Spiralia</taxon>
        <taxon>Lophotrochozoa</taxon>
        <taxon>Annelida</taxon>
        <taxon>Polychaeta</taxon>
        <taxon>Polychaeta incertae sedis</taxon>
        <taxon>Dinophilidae</taxon>
        <taxon>Dimorphilus</taxon>
    </lineage>
</organism>
<dbReference type="Pfam" id="PF07773">
    <property type="entry name" value="TCTN_DUF1619"/>
    <property type="match status" value="2"/>
</dbReference>
<evidence type="ECO:0000256" key="5">
    <source>
        <dbReference type="SAM" id="MobiDB-lite"/>
    </source>
</evidence>
<evidence type="ECO:0000259" key="7">
    <source>
        <dbReference type="Pfam" id="PF25752"/>
    </source>
</evidence>
<keyword evidence="2" id="KW-0732">Signal</keyword>
<keyword evidence="4" id="KW-0325">Glycoprotein</keyword>
<evidence type="ECO:0000313" key="8">
    <source>
        <dbReference type="EMBL" id="CAD5114739.1"/>
    </source>
</evidence>
<feature type="compositionally biased region" description="Polar residues" evidence="5">
    <location>
        <begin position="8"/>
        <end position="25"/>
    </location>
</feature>
<feature type="domain" description="Tectonic-1-3" evidence="6">
    <location>
        <begin position="352"/>
        <end position="535"/>
    </location>
</feature>
<dbReference type="InterPro" id="IPR040354">
    <property type="entry name" value="TCTN1-3"/>
</dbReference>
<keyword evidence="3" id="KW-0970">Cilium biogenesis/degradation</keyword>
<reference evidence="8 9" key="1">
    <citation type="submission" date="2020-08" db="EMBL/GenBank/DDBJ databases">
        <authorList>
            <person name="Hejnol A."/>
        </authorList>
    </citation>
    <scope>NUCLEOTIDE SEQUENCE [LARGE SCALE GENOMIC DNA]</scope>
</reference>
<proteinExistence type="inferred from homology"/>
<dbReference type="Proteomes" id="UP000549394">
    <property type="component" value="Unassembled WGS sequence"/>
</dbReference>
<sequence length="594" mass="66644">MDHDSKSKSQNSTTTAQTPTSSRAPTNPPPSPQGIPKNTDIGTCVCNLILNKCDINCCCDEDCTDFDREAFSGCIDLPSRYDGKSCTKEYFISRSNTGSYQTETTGDFFCVFKDNYKERNYYTQPDLLRTEDDFKKRLSKVRRYTFKRGEENLQLDKIDRYKSGSLILTVSNSSVISYMSQPSPSHNQECLDGNPAEFLIDKTFSCNRKITNFKEDCTGIEGLNAQYYYKNFTILRTPRIPTNVDDILNPPYSFPISCNKSNNDLNCFDGDLPEPQLNCSLAKCTCENVVETIFFKVYHESDTNSTRIVSVKISAILKTISEEDTFVGQTHTFDYLESRRESSESDIFIKSGNPGYLRGKPILAGKLEDVSQPDGSIKQIINLSQDRNNWLTMLASLPGGKCAVTTDRVPIKFGENMRTGCLYQVTKSQLDKECLFIQDYIIQALMGENVTISGLQNWNRYIATFGNTFQTVTADWIQVVIINRPSGTPQSNPGICSGVVTSVHIQIAYANIGSLNNPQSRIVGVAYRFPQQTTSIKYQCSGLYCQPGTENQVQNFEISSSVEFVDISGKAEGVEAATPKLKQRLPEDFFYPFL</sequence>
<dbReference type="OrthoDB" id="2104337at2759"/>
<feature type="region of interest" description="Disordered" evidence="5">
    <location>
        <begin position="1"/>
        <end position="35"/>
    </location>
</feature>
<comment type="caution">
    <text evidence="8">The sequence shown here is derived from an EMBL/GenBank/DDBJ whole genome shotgun (WGS) entry which is preliminary data.</text>
</comment>
<dbReference type="InterPro" id="IPR011677">
    <property type="entry name" value="TCTN1-3_dom"/>
</dbReference>
<dbReference type="PANTHER" id="PTHR14611:SF2">
    <property type="entry name" value="TECTONIC"/>
    <property type="match status" value="1"/>
</dbReference>
<name>A0A7I8VJJ7_9ANNE</name>
<dbReference type="Pfam" id="PF25752">
    <property type="entry name" value="DUF1619_N"/>
    <property type="match status" value="1"/>
</dbReference>
<feature type="domain" description="Tectonic-1-3" evidence="6">
    <location>
        <begin position="160"/>
        <end position="325"/>
    </location>
</feature>
<keyword evidence="9" id="KW-1185">Reference proteome</keyword>
<accession>A0A7I8VJJ7</accession>
<dbReference type="PANTHER" id="PTHR14611">
    <property type="entry name" value="TECTONIC FAMILY MEMBER"/>
    <property type="match status" value="1"/>
</dbReference>